<gene>
    <name evidence="2" type="ORF">GCM10008171_26310</name>
</gene>
<dbReference type="PANTHER" id="PTHR38590">
    <property type="entry name" value="BLL0828 PROTEIN"/>
    <property type="match status" value="1"/>
</dbReference>
<feature type="domain" description="DUF559" evidence="1">
    <location>
        <begin position="37"/>
        <end position="145"/>
    </location>
</feature>
<name>A0A9W6JHY2_9HYPH</name>
<dbReference type="InterPro" id="IPR007569">
    <property type="entry name" value="DUF559"/>
</dbReference>
<protein>
    <recommendedName>
        <fullName evidence="1">DUF559 domain-containing protein</fullName>
    </recommendedName>
</protein>
<sequence length="148" mass="16698">MGKLFRTRIGAGRARRHLSPAGRGREAHAERVRGMRRFKARAKALRNTQTSAEATLWQALGGRRLERRKFRRQHPIDGFVVDFVTLAGKLIVEVDGVTHGADAEICRDRARTERLERDGFFVMRVSNADVYDNLEGVLEAISAQLSGR</sequence>
<accession>A0A9W6JHY2</accession>
<comment type="caution">
    <text evidence="2">The sequence shown here is derived from an EMBL/GenBank/DDBJ whole genome shotgun (WGS) entry which is preliminary data.</text>
</comment>
<dbReference type="EMBL" id="BSFK01000016">
    <property type="protein sequence ID" value="GLK77377.1"/>
    <property type="molecule type" value="Genomic_DNA"/>
</dbReference>
<reference evidence="2" key="2">
    <citation type="submission" date="2023-01" db="EMBL/GenBank/DDBJ databases">
        <authorList>
            <person name="Sun Q."/>
            <person name="Evtushenko L."/>
        </authorList>
    </citation>
    <scope>NUCLEOTIDE SEQUENCE</scope>
    <source>
        <strain evidence="2">VKM B-2555</strain>
    </source>
</reference>
<dbReference type="PANTHER" id="PTHR38590:SF1">
    <property type="entry name" value="BLL0828 PROTEIN"/>
    <property type="match status" value="1"/>
</dbReference>
<dbReference type="CDD" id="cd01038">
    <property type="entry name" value="Endonuclease_DUF559"/>
    <property type="match status" value="1"/>
</dbReference>
<evidence type="ECO:0000313" key="2">
    <source>
        <dbReference type="EMBL" id="GLK77377.1"/>
    </source>
</evidence>
<dbReference type="Pfam" id="PF04480">
    <property type="entry name" value="DUF559"/>
    <property type="match status" value="1"/>
</dbReference>
<proteinExistence type="predicted"/>
<dbReference type="Proteomes" id="UP001143364">
    <property type="component" value="Unassembled WGS sequence"/>
</dbReference>
<dbReference type="AlphaFoldDB" id="A0A9W6JHY2"/>
<organism evidence="2 3">
    <name type="scientific">Methylopila jiangsuensis</name>
    <dbReference type="NCBI Taxonomy" id="586230"/>
    <lineage>
        <taxon>Bacteria</taxon>
        <taxon>Pseudomonadati</taxon>
        <taxon>Pseudomonadota</taxon>
        <taxon>Alphaproteobacteria</taxon>
        <taxon>Hyphomicrobiales</taxon>
        <taxon>Methylopilaceae</taxon>
        <taxon>Methylopila</taxon>
    </lineage>
</organism>
<keyword evidence="3" id="KW-1185">Reference proteome</keyword>
<dbReference type="SUPFAM" id="SSF52980">
    <property type="entry name" value="Restriction endonuclease-like"/>
    <property type="match status" value="1"/>
</dbReference>
<dbReference type="InterPro" id="IPR011335">
    <property type="entry name" value="Restrct_endonuc-II-like"/>
</dbReference>
<dbReference type="Gene3D" id="3.40.960.10">
    <property type="entry name" value="VSR Endonuclease"/>
    <property type="match status" value="1"/>
</dbReference>
<dbReference type="InterPro" id="IPR047216">
    <property type="entry name" value="Endonuclease_DUF559_bact"/>
</dbReference>
<evidence type="ECO:0000313" key="3">
    <source>
        <dbReference type="Proteomes" id="UP001143364"/>
    </source>
</evidence>
<dbReference type="RefSeq" id="WP_271205229.1">
    <property type="nucleotide sequence ID" value="NZ_BSFK01000016.1"/>
</dbReference>
<reference evidence="2" key="1">
    <citation type="journal article" date="2014" name="Int. J. Syst. Evol. Microbiol.">
        <title>Complete genome sequence of Corynebacterium casei LMG S-19264T (=DSM 44701T), isolated from a smear-ripened cheese.</title>
        <authorList>
            <consortium name="US DOE Joint Genome Institute (JGI-PGF)"/>
            <person name="Walter F."/>
            <person name="Albersmeier A."/>
            <person name="Kalinowski J."/>
            <person name="Ruckert C."/>
        </authorList>
    </citation>
    <scope>NUCLEOTIDE SEQUENCE</scope>
    <source>
        <strain evidence="2">VKM B-2555</strain>
    </source>
</reference>
<evidence type="ECO:0000259" key="1">
    <source>
        <dbReference type="Pfam" id="PF04480"/>
    </source>
</evidence>